<gene>
    <name evidence="2" type="ORF">E2C01_022350</name>
</gene>
<keyword evidence="3" id="KW-1185">Reference proteome</keyword>
<evidence type="ECO:0000256" key="1">
    <source>
        <dbReference type="SAM" id="MobiDB-lite"/>
    </source>
</evidence>
<accession>A0A5B7E547</accession>
<dbReference type="Proteomes" id="UP000324222">
    <property type="component" value="Unassembled WGS sequence"/>
</dbReference>
<reference evidence="2 3" key="1">
    <citation type="submission" date="2019-05" db="EMBL/GenBank/DDBJ databases">
        <title>Another draft genome of Portunus trituberculatus and its Hox gene families provides insights of decapod evolution.</title>
        <authorList>
            <person name="Jeong J.-H."/>
            <person name="Song I."/>
            <person name="Kim S."/>
            <person name="Choi T."/>
            <person name="Kim D."/>
            <person name="Ryu S."/>
            <person name="Kim W."/>
        </authorList>
    </citation>
    <scope>NUCLEOTIDE SEQUENCE [LARGE SCALE GENOMIC DNA]</scope>
    <source>
        <tissue evidence="2">Muscle</tissue>
    </source>
</reference>
<dbReference type="EMBL" id="VSRR010002021">
    <property type="protein sequence ID" value="MPC29130.1"/>
    <property type="molecule type" value="Genomic_DNA"/>
</dbReference>
<comment type="caution">
    <text evidence="2">The sequence shown here is derived from an EMBL/GenBank/DDBJ whole genome shotgun (WGS) entry which is preliminary data.</text>
</comment>
<protein>
    <submittedName>
        <fullName evidence="2">Uncharacterized protein</fullName>
    </submittedName>
</protein>
<evidence type="ECO:0000313" key="2">
    <source>
        <dbReference type="EMBL" id="MPC29130.1"/>
    </source>
</evidence>
<proteinExistence type="predicted"/>
<organism evidence="2 3">
    <name type="scientific">Portunus trituberculatus</name>
    <name type="common">Swimming crab</name>
    <name type="synonym">Neptunus trituberculatus</name>
    <dbReference type="NCBI Taxonomy" id="210409"/>
    <lineage>
        <taxon>Eukaryota</taxon>
        <taxon>Metazoa</taxon>
        <taxon>Ecdysozoa</taxon>
        <taxon>Arthropoda</taxon>
        <taxon>Crustacea</taxon>
        <taxon>Multicrustacea</taxon>
        <taxon>Malacostraca</taxon>
        <taxon>Eumalacostraca</taxon>
        <taxon>Eucarida</taxon>
        <taxon>Decapoda</taxon>
        <taxon>Pleocyemata</taxon>
        <taxon>Brachyura</taxon>
        <taxon>Eubrachyura</taxon>
        <taxon>Portunoidea</taxon>
        <taxon>Portunidae</taxon>
        <taxon>Portuninae</taxon>
        <taxon>Portunus</taxon>
    </lineage>
</organism>
<feature type="compositionally biased region" description="Low complexity" evidence="1">
    <location>
        <begin position="64"/>
        <end position="78"/>
    </location>
</feature>
<dbReference type="AlphaFoldDB" id="A0A5B7E547"/>
<feature type="region of interest" description="Disordered" evidence="1">
    <location>
        <begin position="28"/>
        <end position="78"/>
    </location>
</feature>
<name>A0A5B7E547_PORTR</name>
<sequence>MLFHRDINHENTKSRASDGFEITVNERVEITPWREDQDEEEGGRKKGRRNADGKVTPFDPFPRPQLTTPLPPTLEQGPLITTPVMAPIKVPWKTNNYLARAELDTQSHALDRSGQRGAQTHRTVLRTPQKTRYAKALPRTEMVHALLLEERRKHFGVLSPLLSTSCSGSDWRSQGCFHDASDSLARIVHHYRE</sequence>
<evidence type="ECO:0000313" key="3">
    <source>
        <dbReference type="Proteomes" id="UP000324222"/>
    </source>
</evidence>